<keyword evidence="1" id="KW-0812">Transmembrane</keyword>
<dbReference type="EMBL" id="CP022753">
    <property type="protein sequence ID" value="ASU82836.1"/>
    <property type="molecule type" value="Genomic_DNA"/>
</dbReference>
<evidence type="ECO:0000256" key="1">
    <source>
        <dbReference type="SAM" id="Phobius"/>
    </source>
</evidence>
<proteinExistence type="predicted"/>
<dbReference type="KEGG" id="ngv:CDO52_08620"/>
<dbReference type="AlphaFoldDB" id="A0A223S3X4"/>
<evidence type="ECO:0000313" key="2">
    <source>
        <dbReference type="EMBL" id="ASU82836.1"/>
    </source>
</evidence>
<sequence>MKAGLLTRLREFPPLWHWVAYRFFGKRVPFRHRMWARDDLTGHRYHARNMAWRVLAPVIPFMVIMVPFTVWGTMTSGVDPWGYEYTLGFAPKIVETLVQSFLIMAITWWPVTLNNFGEGRRVELLARHDFHPDGRPVHWEK</sequence>
<accession>A0A223S3X4</accession>
<reference evidence="2 3" key="1">
    <citation type="submission" date="2017-08" db="EMBL/GenBank/DDBJ databases">
        <title>The complete genome sequence of Nocardiopsis gilva YIM 90087.</title>
        <authorList>
            <person name="Yin M."/>
            <person name="Tang S."/>
        </authorList>
    </citation>
    <scope>NUCLEOTIDE SEQUENCE [LARGE SCALE GENOMIC DNA]</scope>
    <source>
        <strain evidence="2 3">YIM 90087</strain>
    </source>
</reference>
<protein>
    <submittedName>
        <fullName evidence="2">Uncharacterized protein</fullName>
    </submittedName>
</protein>
<feature type="transmembrane region" description="Helical" evidence="1">
    <location>
        <begin position="93"/>
        <end position="111"/>
    </location>
</feature>
<feature type="transmembrane region" description="Helical" evidence="1">
    <location>
        <begin position="54"/>
        <end position="73"/>
    </location>
</feature>
<keyword evidence="1" id="KW-1133">Transmembrane helix</keyword>
<gene>
    <name evidence="2" type="ORF">CDO52_08620</name>
</gene>
<keyword evidence="3" id="KW-1185">Reference proteome</keyword>
<name>A0A223S3X4_9ACTN</name>
<evidence type="ECO:0000313" key="3">
    <source>
        <dbReference type="Proteomes" id="UP000215005"/>
    </source>
</evidence>
<dbReference type="Proteomes" id="UP000215005">
    <property type="component" value="Chromosome"/>
</dbReference>
<keyword evidence="1" id="KW-0472">Membrane</keyword>
<organism evidence="2 3">
    <name type="scientific">Nocardiopsis gilva YIM 90087</name>
    <dbReference type="NCBI Taxonomy" id="1235441"/>
    <lineage>
        <taxon>Bacteria</taxon>
        <taxon>Bacillati</taxon>
        <taxon>Actinomycetota</taxon>
        <taxon>Actinomycetes</taxon>
        <taxon>Streptosporangiales</taxon>
        <taxon>Nocardiopsidaceae</taxon>
        <taxon>Nocardiopsis</taxon>
    </lineage>
</organism>